<accession>A0A382HPE5</accession>
<organism evidence="1">
    <name type="scientific">marine metagenome</name>
    <dbReference type="NCBI Taxonomy" id="408172"/>
    <lineage>
        <taxon>unclassified sequences</taxon>
        <taxon>metagenomes</taxon>
        <taxon>ecological metagenomes</taxon>
    </lineage>
</organism>
<protein>
    <recommendedName>
        <fullName evidence="2">PD-(D/E)XK endonuclease-like domain-containing protein</fullName>
    </recommendedName>
</protein>
<reference evidence="1" key="1">
    <citation type="submission" date="2018-05" db="EMBL/GenBank/DDBJ databases">
        <authorList>
            <person name="Lanie J.A."/>
            <person name="Ng W.-L."/>
            <person name="Kazmierczak K.M."/>
            <person name="Andrzejewski T.M."/>
            <person name="Davidsen T.M."/>
            <person name="Wayne K.J."/>
            <person name="Tettelin H."/>
            <person name="Glass J.I."/>
            <person name="Rusch D."/>
            <person name="Podicherti R."/>
            <person name="Tsui H.-C.T."/>
            <person name="Winkler M.E."/>
        </authorList>
    </citation>
    <scope>NUCLEOTIDE SEQUENCE</scope>
</reference>
<sequence length="273" mass="30795">MQPNGLAELALREHVRVPEPKPTADGSFLRISSITTCDRKQILDGMQVPTVNVGLNALNGFVAREIGNMLHGEIQKAFSTHPDIYEFEAEVPVSIPTCMTSGHTDGTYMAESGERLVLEIKTMRNYGFRKARKEGPKEEHLMQACAYAIALDIHYIHLVYVCTDATPTRWKDAARAGDMCEWVYNIHDAFESSGDASLAVVTTYFLEQHRDMAKEFLDTGLLPEGLTRHWTANENDLPWECKYCSHFDICLTAENPLTRDVVIEIKEHYEATI</sequence>
<evidence type="ECO:0000313" key="1">
    <source>
        <dbReference type="EMBL" id="SVB89168.1"/>
    </source>
</evidence>
<dbReference type="EMBL" id="UINC01062490">
    <property type="protein sequence ID" value="SVB89168.1"/>
    <property type="molecule type" value="Genomic_DNA"/>
</dbReference>
<name>A0A382HPE5_9ZZZZ</name>
<gene>
    <name evidence="1" type="ORF">METZ01_LOCUS242022</name>
</gene>
<dbReference type="AlphaFoldDB" id="A0A382HPE5"/>
<dbReference type="Gene3D" id="3.90.320.10">
    <property type="match status" value="1"/>
</dbReference>
<evidence type="ECO:0008006" key="2">
    <source>
        <dbReference type="Google" id="ProtNLM"/>
    </source>
</evidence>
<proteinExistence type="predicted"/>
<dbReference type="InterPro" id="IPR011604">
    <property type="entry name" value="PDDEXK-like_dom_sf"/>
</dbReference>